<dbReference type="EMBL" id="VRLW01000001">
    <property type="protein sequence ID" value="KAA1259094.1"/>
    <property type="molecule type" value="Genomic_DNA"/>
</dbReference>
<dbReference type="EMBL" id="VRLW01000001">
    <property type="protein sequence ID" value="KAA1261289.1"/>
    <property type="molecule type" value="Genomic_DNA"/>
</dbReference>
<dbReference type="RefSeq" id="WP_149752672.1">
    <property type="nucleotide sequence ID" value="NZ_LWSK01000028.1"/>
</dbReference>
<dbReference type="Proteomes" id="UP000322699">
    <property type="component" value="Unassembled WGS sequence"/>
</dbReference>
<name>A0A5B1CGF4_9BACT</name>
<organism evidence="3 6">
    <name type="scientific">Rubripirellula obstinata</name>
    <dbReference type="NCBI Taxonomy" id="406547"/>
    <lineage>
        <taxon>Bacteria</taxon>
        <taxon>Pseudomonadati</taxon>
        <taxon>Planctomycetota</taxon>
        <taxon>Planctomycetia</taxon>
        <taxon>Pirellulales</taxon>
        <taxon>Pirellulaceae</taxon>
        <taxon>Rubripirellula</taxon>
    </lineage>
</organism>
<evidence type="ECO:0000313" key="4">
    <source>
        <dbReference type="EMBL" id="KAA1261289.1"/>
    </source>
</evidence>
<dbReference type="OrthoDB" id="9958656at2"/>
<gene>
    <name evidence="2" type="ORF">LF1_16220</name>
    <name evidence="3" type="ORF">LF1_17910</name>
    <name evidence="4" type="ORF">LF1_38360</name>
    <name evidence="5" type="ORF">LF1_46060</name>
</gene>
<evidence type="ECO:0000256" key="1">
    <source>
        <dbReference type="SAM" id="Coils"/>
    </source>
</evidence>
<dbReference type="EMBL" id="VRLW01000001">
    <property type="protein sequence ID" value="KAA1259262.1"/>
    <property type="molecule type" value="Genomic_DNA"/>
</dbReference>
<dbReference type="EMBL" id="VRLW01000001">
    <property type="protein sequence ID" value="KAA1262045.1"/>
    <property type="molecule type" value="Genomic_DNA"/>
</dbReference>
<evidence type="ECO:0000313" key="3">
    <source>
        <dbReference type="EMBL" id="KAA1259262.1"/>
    </source>
</evidence>
<sequence length="79" mass="9492">MPAKEIEFKSPQYKLLHCARVGRQKWKAKCIDVKQSLKATKQNLANARDSRKRWRDEARQLRQEVTRLQQQLEELKRSD</sequence>
<proteinExistence type="predicted"/>
<accession>A0A5B1CGF4</accession>
<protein>
    <submittedName>
        <fullName evidence="3">Uncharacterized protein</fullName>
    </submittedName>
</protein>
<dbReference type="AlphaFoldDB" id="A0A5B1CGF4"/>
<reference evidence="3 6" key="1">
    <citation type="submission" date="2019-08" db="EMBL/GenBank/DDBJ databases">
        <title>Deep-cultivation of Planctomycetes and their phenomic and genomic characterization uncovers novel biology.</title>
        <authorList>
            <person name="Wiegand S."/>
            <person name="Jogler M."/>
            <person name="Boedeker C."/>
            <person name="Pinto D."/>
            <person name="Vollmers J."/>
            <person name="Rivas-Marin E."/>
            <person name="Kohn T."/>
            <person name="Peeters S.H."/>
            <person name="Heuer A."/>
            <person name="Rast P."/>
            <person name="Oberbeckmann S."/>
            <person name="Bunk B."/>
            <person name="Jeske O."/>
            <person name="Meyerdierks A."/>
            <person name="Storesund J.E."/>
            <person name="Kallscheuer N."/>
            <person name="Luecker S."/>
            <person name="Lage O.M."/>
            <person name="Pohl T."/>
            <person name="Merkel B.J."/>
            <person name="Hornburger P."/>
            <person name="Mueller R.-W."/>
            <person name="Bruemmer F."/>
            <person name="Labrenz M."/>
            <person name="Spormann A.M."/>
            <person name="Op Den Camp H."/>
            <person name="Overmann J."/>
            <person name="Amann R."/>
            <person name="Jetten M.S.M."/>
            <person name="Mascher T."/>
            <person name="Medema M.H."/>
            <person name="Devos D.P."/>
            <person name="Kaster A.-K."/>
            <person name="Ovreas L."/>
            <person name="Rohde M."/>
            <person name="Galperin M.Y."/>
            <person name="Jogler C."/>
        </authorList>
    </citation>
    <scope>NUCLEOTIDE SEQUENCE [LARGE SCALE GENOMIC DNA]</scope>
    <source>
        <strain evidence="3 6">LF1</strain>
    </source>
</reference>
<evidence type="ECO:0000313" key="5">
    <source>
        <dbReference type="EMBL" id="KAA1262045.1"/>
    </source>
</evidence>
<feature type="coiled-coil region" evidence="1">
    <location>
        <begin position="37"/>
        <end position="78"/>
    </location>
</feature>
<evidence type="ECO:0000313" key="2">
    <source>
        <dbReference type="EMBL" id="KAA1259094.1"/>
    </source>
</evidence>
<comment type="caution">
    <text evidence="3">The sequence shown here is derived from an EMBL/GenBank/DDBJ whole genome shotgun (WGS) entry which is preliminary data.</text>
</comment>
<keyword evidence="1" id="KW-0175">Coiled coil</keyword>
<evidence type="ECO:0000313" key="6">
    <source>
        <dbReference type="Proteomes" id="UP000322699"/>
    </source>
</evidence>
<keyword evidence="6" id="KW-1185">Reference proteome</keyword>